<dbReference type="InterPro" id="IPR051206">
    <property type="entry name" value="NAMLAA_amidase_2"/>
</dbReference>
<sequence>MATTFTPDSSLVTSTALSPNRTVTNGRYARLICLHTMETDEHATVAEAIGAGWFLNPTAMASAHYNVDNNSIVQGVPEKDMAWTAPGTNEDGIQIEQAGRAAQTTADWNDAYSSALLENTARLVADICRRNNIPPVKLTDAHLAAGAKGIIDHAQASRVYRMSDHWDVGGGFPWDAFMAKVQGYYNGGAPSAPATTSTPSTDWFEMATKADLENAIFNTPRSEWGGRTLTQMLQDNNRDTYSTLRMTRHLFNLYRLGIPGVITDGTFGHKIRQIFGYDEGKQAQARKAEFESDKRGLFRW</sequence>
<dbReference type="SMART" id="SM00644">
    <property type="entry name" value="Ami_2"/>
    <property type="match status" value="1"/>
</dbReference>
<name>A0A4Y9F0F8_9MICC</name>
<dbReference type="RefSeq" id="WP_135013932.1">
    <property type="nucleotide sequence ID" value="NZ_JADGLK010000065.1"/>
</dbReference>
<dbReference type="SUPFAM" id="SSF55846">
    <property type="entry name" value="N-acetylmuramoyl-L-alanine amidase-like"/>
    <property type="match status" value="1"/>
</dbReference>
<keyword evidence="4" id="KW-0961">Cell wall biogenesis/degradation</keyword>
<dbReference type="PANTHER" id="PTHR30417:SF1">
    <property type="entry name" value="N-ACETYLMURAMOYL-L-ALANINE AMIDASE AMID"/>
    <property type="match status" value="1"/>
</dbReference>
<dbReference type="EC" id="3.5.1.28" evidence="2"/>
<organism evidence="6 7">
    <name type="scientific">Rothia nasimurium</name>
    <dbReference type="NCBI Taxonomy" id="85336"/>
    <lineage>
        <taxon>Bacteria</taxon>
        <taxon>Bacillati</taxon>
        <taxon>Actinomycetota</taxon>
        <taxon>Actinomycetes</taxon>
        <taxon>Micrococcales</taxon>
        <taxon>Micrococcaceae</taxon>
        <taxon>Rothia</taxon>
    </lineage>
</organism>
<dbReference type="GO" id="GO:0071555">
    <property type="term" value="P:cell wall organization"/>
    <property type="evidence" value="ECO:0007669"/>
    <property type="project" value="UniProtKB-KW"/>
</dbReference>
<comment type="caution">
    <text evidence="6">The sequence shown here is derived from an EMBL/GenBank/DDBJ whole genome shotgun (WGS) entry which is preliminary data.</text>
</comment>
<evidence type="ECO:0000256" key="2">
    <source>
        <dbReference type="ARBA" id="ARBA00011901"/>
    </source>
</evidence>
<dbReference type="Proteomes" id="UP000297951">
    <property type="component" value="Unassembled WGS sequence"/>
</dbReference>
<dbReference type="Pfam" id="PF01510">
    <property type="entry name" value="Amidase_2"/>
    <property type="match status" value="1"/>
</dbReference>
<dbReference type="InterPro" id="IPR002502">
    <property type="entry name" value="Amidase_domain"/>
</dbReference>
<keyword evidence="3" id="KW-0378">Hydrolase</keyword>
<evidence type="ECO:0000259" key="5">
    <source>
        <dbReference type="SMART" id="SM00644"/>
    </source>
</evidence>
<reference evidence="6 7" key="1">
    <citation type="submission" date="2019-03" db="EMBL/GenBank/DDBJ databases">
        <title>Diversity of the mouse oral microbiome.</title>
        <authorList>
            <person name="Joseph S."/>
            <person name="Aduse-Opoku J."/>
            <person name="Curtis M."/>
            <person name="Wade W."/>
            <person name="Hashim A."/>
        </authorList>
    </citation>
    <scope>NUCLEOTIDE SEQUENCE [LARGE SCALE GENOMIC DNA]</scope>
    <source>
        <strain evidence="7">irhom_31</strain>
    </source>
</reference>
<dbReference type="GO" id="GO:0009254">
    <property type="term" value="P:peptidoglycan turnover"/>
    <property type="evidence" value="ECO:0007669"/>
    <property type="project" value="TreeGrafter"/>
</dbReference>
<dbReference type="InterPro" id="IPR036505">
    <property type="entry name" value="Amidase/PGRP_sf"/>
</dbReference>
<accession>A0A4Y9F0F8</accession>
<protein>
    <recommendedName>
        <fullName evidence="2">N-acetylmuramoyl-L-alanine amidase</fullName>
        <ecNumber evidence="2">3.5.1.28</ecNumber>
    </recommendedName>
</protein>
<dbReference type="GO" id="GO:0009253">
    <property type="term" value="P:peptidoglycan catabolic process"/>
    <property type="evidence" value="ECO:0007669"/>
    <property type="project" value="InterPro"/>
</dbReference>
<evidence type="ECO:0000313" key="7">
    <source>
        <dbReference type="Proteomes" id="UP000297951"/>
    </source>
</evidence>
<evidence type="ECO:0000256" key="1">
    <source>
        <dbReference type="ARBA" id="ARBA00001561"/>
    </source>
</evidence>
<evidence type="ECO:0000256" key="4">
    <source>
        <dbReference type="ARBA" id="ARBA00023316"/>
    </source>
</evidence>
<evidence type="ECO:0000313" key="6">
    <source>
        <dbReference type="EMBL" id="TFU20089.1"/>
    </source>
</evidence>
<comment type="catalytic activity">
    <reaction evidence="1">
        <text>Hydrolyzes the link between N-acetylmuramoyl residues and L-amino acid residues in certain cell-wall glycopeptides.</text>
        <dbReference type="EC" id="3.5.1.28"/>
    </reaction>
</comment>
<dbReference type="GO" id="GO:0008745">
    <property type="term" value="F:N-acetylmuramoyl-L-alanine amidase activity"/>
    <property type="evidence" value="ECO:0007669"/>
    <property type="project" value="UniProtKB-EC"/>
</dbReference>
<dbReference type="AlphaFoldDB" id="A0A4Y9F0F8"/>
<dbReference type="CDD" id="cd06583">
    <property type="entry name" value="PGRP"/>
    <property type="match status" value="1"/>
</dbReference>
<dbReference type="PANTHER" id="PTHR30417">
    <property type="entry name" value="N-ACETYLMURAMOYL-L-ALANINE AMIDASE AMID"/>
    <property type="match status" value="1"/>
</dbReference>
<dbReference type="OrthoDB" id="9758772at2"/>
<proteinExistence type="predicted"/>
<dbReference type="EMBL" id="SPQC01000065">
    <property type="protein sequence ID" value="TFU20089.1"/>
    <property type="molecule type" value="Genomic_DNA"/>
</dbReference>
<feature type="domain" description="N-acetylmuramoyl-L-alanine amidase" evidence="5">
    <location>
        <begin position="17"/>
        <end position="169"/>
    </location>
</feature>
<gene>
    <name evidence="6" type="ORF">E4U03_11850</name>
</gene>
<dbReference type="Gene3D" id="3.40.80.10">
    <property type="entry name" value="Peptidoglycan recognition protein-like"/>
    <property type="match status" value="1"/>
</dbReference>
<evidence type="ECO:0000256" key="3">
    <source>
        <dbReference type="ARBA" id="ARBA00022801"/>
    </source>
</evidence>